<keyword evidence="4 7" id="KW-0812">Transmembrane</keyword>
<evidence type="ECO:0000313" key="10">
    <source>
        <dbReference type="EMBL" id="GGJ84105.1"/>
    </source>
</evidence>
<evidence type="ECO:0000259" key="9">
    <source>
        <dbReference type="Pfam" id="PF06750"/>
    </source>
</evidence>
<keyword evidence="5 7" id="KW-1133">Transmembrane helix</keyword>
<dbReference type="GO" id="GO:0006465">
    <property type="term" value="P:signal peptide processing"/>
    <property type="evidence" value="ECO:0007669"/>
    <property type="project" value="TreeGrafter"/>
</dbReference>
<dbReference type="InterPro" id="IPR050882">
    <property type="entry name" value="Prepilin_peptidase/N-MTase"/>
</dbReference>
<feature type="transmembrane region" description="Helical" evidence="7">
    <location>
        <begin position="6"/>
        <end position="27"/>
    </location>
</feature>
<dbReference type="PANTHER" id="PTHR30487:SF0">
    <property type="entry name" value="PREPILIN LEADER PEPTIDASE_N-METHYLTRANSFERASE-RELATED"/>
    <property type="match status" value="1"/>
</dbReference>
<organism evidence="10 11">
    <name type="scientific">Deinococcus aquiradiocola</name>
    <dbReference type="NCBI Taxonomy" id="393059"/>
    <lineage>
        <taxon>Bacteria</taxon>
        <taxon>Thermotogati</taxon>
        <taxon>Deinococcota</taxon>
        <taxon>Deinococci</taxon>
        <taxon>Deinococcales</taxon>
        <taxon>Deinococcaceae</taxon>
        <taxon>Deinococcus</taxon>
    </lineage>
</organism>
<accession>A0A917PLX7</accession>
<dbReference type="RefSeq" id="WP_188964111.1">
    <property type="nucleotide sequence ID" value="NZ_BMOE01000012.1"/>
</dbReference>
<protein>
    <submittedName>
        <fullName evidence="10">Prepilin peptidase</fullName>
    </submittedName>
</protein>
<evidence type="ECO:0000256" key="2">
    <source>
        <dbReference type="ARBA" id="ARBA00005801"/>
    </source>
</evidence>
<evidence type="ECO:0000256" key="4">
    <source>
        <dbReference type="ARBA" id="ARBA00022692"/>
    </source>
</evidence>
<dbReference type="PANTHER" id="PTHR30487">
    <property type="entry name" value="TYPE 4 PREPILIN-LIKE PROTEINS LEADER PEPTIDE-PROCESSING ENZYME"/>
    <property type="match status" value="1"/>
</dbReference>
<evidence type="ECO:0000256" key="6">
    <source>
        <dbReference type="ARBA" id="ARBA00023136"/>
    </source>
</evidence>
<evidence type="ECO:0000313" key="11">
    <source>
        <dbReference type="Proteomes" id="UP000635726"/>
    </source>
</evidence>
<dbReference type="GO" id="GO:0004190">
    <property type="term" value="F:aspartic-type endopeptidase activity"/>
    <property type="evidence" value="ECO:0007669"/>
    <property type="project" value="InterPro"/>
</dbReference>
<dbReference type="InterPro" id="IPR010627">
    <property type="entry name" value="Prepilin_pept_A24_N"/>
</dbReference>
<dbReference type="Gene3D" id="1.20.120.1220">
    <property type="match status" value="2"/>
</dbReference>
<feature type="transmembrane region" description="Helical" evidence="7">
    <location>
        <begin position="260"/>
        <end position="284"/>
    </location>
</feature>
<dbReference type="Pfam" id="PF01478">
    <property type="entry name" value="Peptidase_A24"/>
    <property type="match status" value="2"/>
</dbReference>
<evidence type="ECO:0000256" key="1">
    <source>
        <dbReference type="ARBA" id="ARBA00004651"/>
    </source>
</evidence>
<reference evidence="10" key="1">
    <citation type="journal article" date="2014" name="Int. J. Syst. Evol. Microbiol.">
        <title>Complete genome sequence of Corynebacterium casei LMG S-19264T (=DSM 44701T), isolated from a smear-ripened cheese.</title>
        <authorList>
            <consortium name="US DOE Joint Genome Institute (JGI-PGF)"/>
            <person name="Walter F."/>
            <person name="Albersmeier A."/>
            <person name="Kalinowski J."/>
            <person name="Ruckert C."/>
        </authorList>
    </citation>
    <scope>NUCLEOTIDE SEQUENCE</scope>
    <source>
        <strain evidence="10">JCM 14371</strain>
    </source>
</reference>
<feature type="transmembrane region" description="Helical" evidence="7">
    <location>
        <begin position="132"/>
        <end position="149"/>
    </location>
</feature>
<evidence type="ECO:0000256" key="7">
    <source>
        <dbReference type="SAM" id="Phobius"/>
    </source>
</evidence>
<feature type="transmembrane region" description="Helical" evidence="7">
    <location>
        <begin position="353"/>
        <end position="372"/>
    </location>
</feature>
<dbReference type="AlphaFoldDB" id="A0A917PLX7"/>
<evidence type="ECO:0000256" key="5">
    <source>
        <dbReference type="ARBA" id="ARBA00022989"/>
    </source>
</evidence>
<keyword evidence="3" id="KW-1003">Cell membrane</keyword>
<proteinExistence type="inferred from homology"/>
<sequence length="381" mass="40496">MIPDTLVTVIVAVLGLLIGSFSNVLIWRLPRRESINFPPSHCPNCDHALAPLDLVPVLSWAALRGRCRYCRAPISPRYPVVELVTGAGYLILSLMFPYSQVGASLLGLCLLFTLLLVASVIDQETYSIPDEVSLPGAGIGLLFGLVNARTHADGLPVFAEALRGMLLGAGLLIVIDLFGSWVMRRARERSFPEAPLGYQQIALALLAGTWLGAWAGIAVGAVSVAVNLAARRAVRVPEWLTLGGTLLSLVLGTSGYGPGLILMVQGGLAAAGGMALLCGLYWWLHPIVTGQQEDDSDDYDPAAMGFGDVKLAAMIGAFLGWENLIVAVVVAIVAGAVLGVLQLLILKENRLKFGPYLALGALIALMFGAPLVEFYRRLFGL</sequence>
<keyword evidence="11" id="KW-1185">Reference proteome</keyword>
<dbReference type="Pfam" id="PF06750">
    <property type="entry name" value="A24_N_bact"/>
    <property type="match status" value="1"/>
</dbReference>
<feature type="domain" description="Prepilin type IV endopeptidase peptidase" evidence="8">
    <location>
        <begin position="109"/>
        <end position="220"/>
    </location>
</feature>
<feature type="transmembrane region" description="Helical" evidence="7">
    <location>
        <begin position="161"/>
        <end position="182"/>
    </location>
</feature>
<feature type="domain" description="Prepilin type IV endopeptidase peptidase" evidence="8">
    <location>
        <begin position="234"/>
        <end position="340"/>
    </location>
</feature>
<feature type="transmembrane region" description="Helical" evidence="7">
    <location>
        <begin position="324"/>
        <end position="346"/>
    </location>
</feature>
<comment type="similarity">
    <text evidence="2">Belongs to the peptidase A24 family.</text>
</comment>
<comment type="subcellular location">
    <subcellularLocation>
        <location evidence="1">Cell membrane</location>
        <topology evidence="1">Multi-pass membrane protein</topology>
    </subcellularLocation>
</comment>
<evidence type="ECO:0000259" key="8">
    <source>
        <dbReference type="Pfam" id="PF01478"/>
    </source>
</evidence>
<feature type="transmembrane region" description="Helical" evidence="7">
    <location>
        <begin position="203"/>
        <end position="230"/>
    </location>
</feature>
<name>A0A917PLX7_9DEIO</name>
<dbReference type="GO" id="GO:0005886">
    <property type="term" value="C:plasma membrane"/>
    <property type="evidence" value="ECO:0007669"/>
    <property type="project" value="UniProtKB-SubCell"/>
</dbReference>
<keyword evidence="6 7" id="KW-0472">Membrane</keyword>
<evidence type="ECO:0000256" key="3">
    <source>
        <dbReference type="ARBA" id="ARBA00022475"/>
    </source>
</evidence>
<feature type="domain" description="Prepilin peptidase A24 N-terminal" evidence="9">
    <location>
        <begin position="13"/>
        <end position="95"/>
    </location>
</feature>
<gene>
    <name evidence="10" type="ORF">GCM10008939_30000</name>
</gene>
<dbReference type="EMBL" id="BMOE01000012">
    <property type="protein sequence ID" value="GGJ84105.1"/>
    <property type="molecule type" value="Genomic_DNA"/>
</dbReference>
<feature type="transmembrane region" description="Helical" evidence="7">
    <location>
        <begin position="78"/>
        <end position="96"/>
    </location>
</feature>
<feature type="transmembrane region" description="Helical" evidence="7">
    <location>
        <begin position="102"/>
        <end position="120"/>
    </location>
</feature>
<feature type="transmembrane region" description="Helical" evidence="7">
    <location>
        <begin position="236"/>
        <end position="253"/>
    </location>
</feature>
<reference evidence="10" key="2">
    <citation type="submission" date="2020-09" db="EMBL/GenBank/DDBJ databases">
        <authorList>
            <person name="Sun Q."/>
            <person name="Ohkuma M."/>
        </authorList>
    </citation>
    <scope>NUCLEOTIDE SEQUENCE</scope>
    <source>
        <strain evidence="10">JCM 14371</strain>
    </source>
</reference>
<dbReference type="InterPro" id="IPR000045">
    <property type="entry name" value="Prepilin_IV_endopep_pep"/>
</dbReference>
<comment type="caution">
    <text evidence="10">The sequence shown here is derived from an EMBL/GenBank/DDBJ whole genome shotgun (WGS) entry which is preliminary data.</text>
</comment>
<dbReference type="Proteomes" id="UP000635726">
    <property type="component" value="Unassembled WGS sequence"/>
</dbReference>